<evidence type="ECO:0000313" key="1">
    <source>
        <dbReference type="EMBL" id="KAK8484990.1"/>
    </source>
</evidence>
<dbReference type="Pfam" id="PF13912">
    <property type="entry name" value="zf-C2H2_6"/>
    <property type="match status" value="1"/>
</dbReference>
<dbReference type="Proteomes" id="UP001396334">
    <property type="component" value="Unassembled WGS sequence"/>
</dbReference>
<dbReference type="PROSITE" id="PS00028">
    <property type="entry name" value="ZINC_FINGER_C2H2_1"/>
    <property type="match status" value="1"/>
</dbReference>
<protein>
    <submittedName>
        <fullName evidence="1">Uncharacterized protein</fullName>
    </submittedName>
</protein>
<reference evidence="1 2" key="1">
    <citation type="journal article" date="2024" name="G3 (Bethesda)">
        <title>Genome assembly of Hibiscus sabdariffa L. provides insights into metabolisms of medicinal natural products.</title>
        <authorList>
            <person name="Kim T."/>
        </authorList>
    </citation>
    <scope>NUCLEOTIDE SEQUENCE [LARGE SCALE GENOMIC DNA]</scope>
    <source>
        <strain evidence="1">TK-2024</strain>
        <tissue evidence="1">Old leaves</tissue>
    </source>
</reference>
<comment type="caution">
    <text evidence="1">The sequence shown here is derived from an EMBL/GenBank/DDBJ whole genome shotgun (WGS) entry which is preliminary data.</text>
</comment>
<accession>A0ABR1ZWA0</accession>
<gene>
    <name evidence="1" type="ORF">V6N11_019453</name>
</gene>
<keyword evidence="2" id="KW-1185">Reference proteome</keyword>
<dbReference type="SUPFAM" id="SSF57667">
    <property type="entry name" value="beta-beta-alpha zinc fingers"/>
    <property type="match status" value="1"/>
</dbReference>
<evidence type="ECO:0000313" key="2">
    <source>
        <dbReference type="Proteomes" id="UP001396334"/>
    </source>
</evidence>
<dbReference type="EMBL" id="JBBPBN010000523">
    <property type="protein sequence ID" value="KAK8484990.1"/>
    <property type="molecule type" value="Genomic_DNA"/>
</dbReference>
<proteinExistence type="predicted"/>
<organism evidence="1 2">
    <name type="scientific">Hibiscus sabdariffa</name>
    <name type="common">roselle</name>
    <dbReference type="NCBI Taxonomy" id="183260"/>
    <lineage>
        <taxon>Eukaryota</taxon>
        <taxon>Viridiplantae</taxon>
        <taxon>Streptophyta</taxon>
        <taxon>Embryophyta</taxon>
        <taxon>Tracheophyta</taxon>
        <taxon>Spermatophyta</taxon>
        <taxon>Magnoliopsida</taxon>
        <taxon>eudicotyledons</taxon>
        <taxon>Gunneridae</taxon>
        <taxon>Pentapetalae</taxon>
        <taxon>rosids</taxon>
        <taxon>malvids</taxon>
        <taxon>Malvales</taxon>
        <taxon>Malvaceae</taxon>
        <taxon>Malvoideae</taxon>
        <taxon>Hibiscus</taxon>
    </lineage>
</organism>
<dbReference type="PROSITE" id="PS50157">
    <property type="entry name" value="ZINC_FINGER_C2H2_2"/>
    <property type="match status" value="1"/>
</dbReference>
<dbReference type="InterPro" id="IPR036236">
    <property type="entry name" value="Znf_C2H2_sf"/>
</dbReference>
<dbReference type="InterPro" id="IPR013087">
    <property type="entry name" value="Znf_C2H2_type"/>
</dbReference>
<sequence length="337" mass="36148">MSFPLAREDTEKHADTRSCSYCNKVFNNYRALGGHLRIHQEGKPSGTLNFLGSSSNSIDTTRSPPATLPNSHWNSLPGVNNLTLFTSAPPPFDPSRVICSNETNHARMTGFTGGSPGVAQTQILFPNYSHGCGSACHHSSLASGGFSPTGPHAAMSSAVFAPSSIVVTTGFDIDTSLHLGPNGVCQFNTDEFQICRDGLPPTRGDALQTVQGFNLGRPPSSSLDKTCQNDGRSLIMCGKGKRLYLADESGKPDVTNVLKKPKISPSAHVEPEKPKFDLNALVEPEKRKIVPNSHVEPENLRKKEPPLFVDVDDSVPASTAFFGAEESPVDVDLSLHL</sequence>
<name>A0ABR1ZWA0_9ROSI</name>